<reference evidence="4 5" key="1">
    <citation type="submission" date="2016-06" db="EMBL/GenBank/DDBJ databases">
        <authorList>
            <consortium name="Pathogen Informatics"/>
        </authorList>
    </citation>
    <scope>NUCLEOTIDE SEQUENCE [LARGE SCALE GENOMIC DNA]</scope>
    <source>
        <strain evidence="4">PowCR01</strain>
    </source>
</reference>
<feature type="region of interest" description="Disordered" evidence="3">
    <location>
        <begin position="577"/>
        <end position="600"/>
    </location>
</feature>
<dbReference type="OrthoDB" id="329666at2759"/>
<feature type="compositionally biased region" description="Low complexity" evidence="3">
    <location>
        <begin position="361"/>
        <end position="372"/>
    </location>
</feature>
<dbReference type="PANTHER" id="PTHR13489:SF0">
    <property type="entry name" value="MINI-CHROMOSOME MAINTENANCE COMPLEX-BINDING PROTEIN"/>
    <property type="match status" value="1"/>
</dbReference>
<dbReference type="PANTHER" id="PTHR13489">
    <property type="entry name" value="MINI-CHROMOSOME MAINTENANCE COMPLEX-BINDING PROTEIN"/>
    <property type="match status" value="1"/>
</dbReference>
<keyword evidence="2" id="KW-0539">Nucleus</keyword>
<protein>
    <recommendedName>
        <fullName evidence="6">Mini-chromosome maintenance complex-binding protein</fullName>
    </recommendedName>
</protein>
<evidence type="ECO:0000256" key="1">
    <source>
        <dbReference type="ARBA" id="ARBA00004123"/>
    </source>
</evidence>
<accession>A0A1C3KXS8</accession>
<comment type="subcellular location">
    <subcellularLocation>
        <location evidence="1">Nucleus</location>
    </subcellularLocation>
</comment>
<dbReference type="EMBL" id="LT594517">
    <property type="protein sequence ID" value="SBT78945.1"/>
    <property type="molecule type" value="Genomic_DNA"/>
</dbReference>
<organism evidence="4 5">
    <name type="scientific">Plasmodium ovale</name>
    <name type="common">malaria parasite P. ovale</name>
    <dbReference type="NCBI Taxonomy" id="36330"/>
    <lineage>
        <taxon>Eukaryota</taxon>
        <taxon>Sar</taxon>
        <taxon>Alveolata</taxon>
        <taxon>Apicomplexa</taxon>
        <taxon>Aconoidasida</taxon>
        <taxon>Haemosporida</taxon>
        <taxon>Plasmodiidae</taxon>
        <taxon>Plasmodium</taxon>
        <taxon>Plasmodium (Plasmodium)</taxon>
    </lineage>
</organism>
<dbReference type="GO" id="GO:0003682">
    <property type="term" value="F:chromatin binding"/>
    <property type="evidence" value="ECO:0007669"/>
    <property type="project" value="TreeGrafter"/>
</dbReference>
<evidence type="ECO:0000256" key="3">
    <source>
        <dbReference type="SAM" id="MobiDB-lite"/>
    </source>
</evidence>
<dbReference type="Pfam" id="PF09739">
    <property type="entry name" value="MCM_bind"/>
    <property type="match status" value="4"/>
</dbReference>
<evidence type="ECO:0000313" key="4">
    <source>
        <dbReference type="EMBL" id="SBT78945.1"/>
    </source>
</evidence>
<feature type="compositionally biased region" description="Basic and acidic residues" evidence="3">
    <location>
        <begin position="351"/>
        <end position="360"/>
    </location>
</feature>
<evidence type="ECO:0008006" key="6">
    <source>
        <dbReference type="Google" id="ProtNLM"/>
    </source>
</evidence>
<dbReference type="InterPro" id="IPR019140">
    <property type="entry name" value="MCM_complex-bd"/>
</dbReference>
<evidence type="ECO:0000313" key="5">
    <source>
        <dbReference type="Proteomes" id="UP000243200"/>
    </source>
</evidence>
<feature type="region of interest" description="Disordered" evidence="3">
    <location>
        <begin position="351"/>
        <end position="380"/>
    </location>
</feature>
<dbReference type="AlphaFoldDB" id="A0A1C3KXS8"/>
<dbReference type="VEuPathDB" id="PlasmoDB:POWCR01_130044400"/>
<dbReference type="Proteomes" id="UP000243200">
    <property type="component" value="Chromosome 13"/>
</dbReference>
<proteinExistence type="predicted"/>
<dbReference type="GO" id="GO:0005634">
    <property type="term" value="C:nucleus"/>
    <property type="evidence" value="ECO:0007669"/>
    <property type="project" value="UniProtKB-SubCell"/>
</dbReference>
<sequence length="925" mass="107883">MNVLKQIDECFANYTEIYGSEDVDSYWDEGIVVNKYIQLGNGKKKLRTNDSANGKKETTCNQATELSSVEKLESHTGKNDTKMKVMHGMPVKQVGDGVSNMSESNLECEQPNVSVKKKKDNLFVCNDLVEKCLCINTLEDFNKLEDATLVRWTCMVQQIISPESYIGVYKLKNKTNGGVMLKSSKYKDYIDTDDNWEIMEDCEKKHKGEYYEVNFEKYCKKKEVDTEMSTETICGDRDNKMEDEKDTKIIYTNNDNNNDNDKKEDSLKEDYEDMFFYENRSNFKKYWKRYLFLCTNIPGIKGSWCKELYDYSSHHNNGEMFLKNISDFENISNASNCNECSSSMRISHAVDNDAQNRESRSSSCSSSSSSRGSGKRGTCVSSEVGRDVLGDVVPSAVSCDNLNNCEEGDTHHSSKKARCIIKIYDDDSQYNGKNAKDFLKLNDIIEVIGIYRKHQIKDYEEYQKNFNFYFYYDQNFLKYSCIHVFQYTKINYFNPLNNCILFPNDLANILENGPFQSVTELRKHLLIYISSAFSNDLLVANYFFFYLCGSYIKESKFKLGKISLSIFNLLTDTNEEKENNPLGSKNESSLNEEKKEKTKCKLNYEPEETHRKGENFQSEEKELKKSFPKNSKKINKMCKNLIPLCRYIPLFLKSLSSEYLVSVMNHQNGELKKGKLQLANNTYVLFDECVLDVGKLNTISLKNFHCIESLITSQEIPFIFNTDITFETQNNILILSKKKSMFINYIDISIPIRYHKMRNIFKKNTHLRNMKSEIGHNNLCQVHGEKEKEEKNDVYGNTKNEEKIFSYDNPSNNIFSNDFINTYENYNPNKNELMQFRRYINYILSKNNSAKIHADVSDYITDTFVSLRQKNKDINQFVLNSWICMSRILAFSDGYNEISKDHWNYIMKLENERRLRLNHLDKIYI</sequence>
<dbReference type="VEuPathDB" id="PlasmoDB:PocGH01_13047700"/>
<evidence type="ECO:0000256" key="2">
    <source>
        <dbReference type="ARBA" id="ARBA00023242"/>
    </source>
</evidence>
<name>A0A1C3KXS8_PLAOA</name>
<gene>
    <name evidence="4" type="primary">PowCR01_130044400</name>
    <name evidence="4" type="ORF">POWCR01_130044400</name>
</gene>
<dbReference type="GO" id="GO:0006261">
    <property type="term" value="P:DNA-templated DNA replication"/>
    <property type="evidence" value="ECO:0007669"/>
    <property type="project" value="TreeGrafter"/>
</dbReference>